<proteinExistence type="predicted"/>
<organism evidence="1 2">
    <name type="scientific">Rhabditophanes sp. KR3021</name>
    <dbReference type="NCBI Taxonomy" id="114890"/>
    <lineage>
        <taxon>Eukaryota</taxon>
        <taxon>Metazoa</taxon>
        <taxon>Ecdysozoa</taxon>
        <taxon>Nematoda</taxon>
        <taxon>Chromadorea</taxon>
        <taxon>Rhabditida</taxon>
        <taxon>Tylenchina</taxon>
        <taxon>Panagrolaimomorpha</taxon>
        <taxon>Strongyloidoidea</taxon>
        <taxon>Alloionematidae</taxon>
        <taxon>Rhabditophanes</taxon>
    </lineage>
</organism>
<name>A0AC35TYD5_9BILA</name>
<sequence length="745" mass="84631">MDELESLRQEKERLSEALQQANEQKILAAQHGLNTLNEKQQIEQALGELKERYVQAANEVVTLRESLENYQKQISDAKRSEFNQEEKRLEETSDREADLKHKLSVLESEKKKLTADIAGLTSENETLGAALSTAKEREKDLEKQREVLKADLKDIKSREQTLQNDFNELEADNTSLQKQVSNLSSRQKEFDSMRFENKSLVQENLLCKNALDEANNLQMIAERQLDEALLQSAHEREQKLNLKNELERMKNNEQRNHLNWLVDIRGNDSESDQSSVLNNLERSFMEPGSLGQSLGAEIGGNDLFSEISNDANKKVSILEKQLQDKNNENSDLKKSYVRAILPVLKGLNVPSASENIDLDYLQELCIAAVGKLNENSSAKAVGKELEKEIDNIKNIIREVIILGGKKNAEFKIAQESLYSFADQMNTIYNKIVGDQDFESNRHVKEIANKLKAIDLASSRTKSKSDSNGEKDDFSLVAYQVFSDSYVSEIEKLLSPNKLDAYIEAKEREEDLDISSNQTFNKIYEYTQDLVKIVQRTVENTSATETPTEVSDVQEIISQNMKLKSQLATKRDQIVTLRTVLKCNKTAAEEAFVSLRDKYEHEKNINHEIITSIRDENKHFKEEAATFVANRAMFHSKNEELKSEVKMLKEKLVSAEEEKKTINHLLRMAIAQKFNLTQKVEDLEMEREKERQAFKRGKQNGRASTTGSTETKEVKTVRYPSSGAQAGSGGSGGSSSQHRTHKKEGN</sequence>
<reference evidence="2" key="1">
    <citation type="submission" date="2016-11" db="UniProtKB">
        <authorList>
            <consortium name="WormBaseParasite"/>
        </authorList>
    </citation>
    <scope>IDENTIFICATION</scope>
    <source>
        <strain evidence="2">KR3021</strain>
    </source>
</reference>
<accession>A0AC35TYD5</accession>
<dbReference type="WBParaSite" id="RSKR_0000575800.1">
    <property type="protein sequence ID" value="RSKR_0000575800.1"/>
    <property type="gene ID" value="RSKR_0000575800"/>
</dbReference>
<dbReference type="Proteomes" id="UP000095286">
    <property type="component" value="Unplaced"/>
</dbReference>
<evidence type="ECO:0000313" key="2">
    <source>
        <dbReference type="WBParaSite" id="RSKR_0000575800.1"/>
    </source>
</evidence>
<protein>
    <submittedName>
        <fullName evidence="2">TPR_MLP1_2 domain-containing protein</fullName>
    </submittedName>
</protein>
<evidence type="ECO:0000313" key="1">
    <source>
        <dbReference type="Proteomes" id="UP000095286"/>
    </source>
</evidence>